<proteinExistence type="predicted"/>
<feature type="non-terminal residue" evidence="1">
    <location>
        <position position="1"/>
    </location>
</feature>
<evidence type="ECO:0000313" key="1">
    <source>
        <dbReference type="EMBL" id="CAF4059768.1"/>
    </source>
</evidence>
<dbReference type="AlphaFoldDB" id="A0A819S9S2"/>
<organism evidence="1 2">
    <name type="scientific">Rotaria sordida</name>
    <dbReference type="NCBI Taxonomy" id="392033"/>
    <lineage>
        <taxon>Eukaryota</taxon>
        <taxon>Metazoa</taxon>
        <taxon>Spiralia</taxon>
        <taxon>Gnathifera</taxon>
        <taxon>Rotifera</taxon>
        <taxon>Eurotatoria</taxon>
        <taxon>Bdelloidea</taxon>
        <taxon>Philodinida</taxon>
        <taxon>Philodinidae</taxon>
        <taxon>Rotaria</taxon>
    </lineage>
</organism>
<protein>
    <submittedName>
        <fullName evidence="1">Uncharacterized protein</fullName>
    </submittedName>
</protein>
<accession>A0A819S9S2</accession>
<name>A0A819S9S2_9BILA</name>
<reference evidence="1" key="1">
    <citation type="submission" date="2021-02" db="EMBL/GenBank/DDBJ databases">
        <authorList>
            <person name="Nowell W R."/>
        </authorList>
    </citation>
    <scope>NUCLEOTIDE SEQUENCE</scope>
</reference>
<comment type="caution">
    <text evidence="1">The sequence shown here is derived from an EMBL/GenBank/DDBJ whole genome shotgun (WGS) entry which is preliminary data.</text>
</comment>
<dbReference type="Proteomes" id="UP000663874">
    <property type="component" value="Unassembled WGS sequence"/>
</dbReference>
<dbReference type="EMBL" id="CAJOBE010008370">
    <property type="protein sequence ID" value="CAF4059768.1"/>
    <property type="molecule type" value="Genomic_DNA"/>
</dbReference>
<gene>
    <name evidence="1" type="ORF">FNK824_LOCUS29189</name>
</gene>
<sequence length="233" mass="27002">MATTSMTINMNTLYDDLMNLCSQDDIFYYKDIRLHGINYRIFNYRLCSYARFKTRTAALNCCGTMFNITNPKNVQLVSLPLEKIFDYEEGFGQKQYHERGRLGDKMEKMDGTLISTFLHGRTLKEQILRLKTKQSLTSNQVLEAMQLLVENHFPTIVDHLVPFESIPLDVTHKKLLQDTYEQSHGEGYVIEIIQPDRPSYLVKIKTQKYFIVYGDGGSVNSSRSLFEAIINEN</sequence>
<evidence type="ECO:0000313" key="2">
    <source>
        <dbReference type="Proteomes" id="UP000663874"/>
    </source>
</evidence>